<sequence>MLIRAGIPFQYREDFSGPDFMVIQINRHLVYNVYLLPESTQWAGDLENDPCDALAASLALAFNAGFDVSVHGDLNARTGSKFAYPTDPPRCSMDKAAASPRGNWLCNRFGDYGLAFASGTARFGAQSGKFTSFQGKKEETMRRTVINCVACSKWIFPKISSFTVCDRVPGYDHAATILCIKLDIDIQLVRYSSPRKKKRLDISLPDKTDLDKLIISTLGAGKDSAKKIAALYGPVVSVTPPLAVTVHGVGSCLNAGKITAAAGAAAYWGPNARLNRSGRVHGKLLELMQ</sequence>
<keyword evidence="2" id="KW-1185">Reference proteome</keyword>
<name>A0AAD7GS78_MYCRO</name>
<gene>
    <name evidence="1" type="ORF">B0H17DRAFT_1194025</name>
</gene>
<evidence type="ECO:0000313" key="2">
    <source>
        <dbReference type="Proteomes" id="UP001221757"/>
    </source>
</evidence>
<proteinExistence type="predicted"/>
<accession>A0AAD7GS78</accession>
<dbReference type="AlphaFoldDB" id="A0AAD7GS78"/>
<dbReference type="InterPro" id="IPR036691">
    <property type="entry name" value="Endo/exonu/phosph_ase_sf"/>
</dbReference>
<reference evidence="1" key="1">
    <citation type="submission" date="2023-03" db="EMBL/GenBank/DDBJ databases">
        <title>Massive genome expansion in bonnet fungi (Mycena s.s.) driven by repeated elements and novel gene families across ecological guilds.</title>
        <authorList>
            <consortium name="Lawrence Berkeley National Laboratory"/>
            <person name="Harder C.B."/>
            <person name="Miyauchi S."/>
            <person name="Viragh M."/>
            <person name="Kuo A."/>
            <person name="Thoen E."/>
            <person name="Andreopoulos B."/>
            <person name="Lu D."/>
            <person name="Skrede I."/>
            <person name="Drula E."/>
            <person name="Henrissat B."/>
            <person name="Morin E."/>
            <person name="Kohler A."/>
            <person name="Barry K."/>
            <person name="LaButti K."/>
            <person name="Morin E."/>
            <person name="Salamov A."/>
            <person name="Lipzen A."/>
            <person name="Mereny Z."/>
            <person name="Hegedus B."/>
            <person name="Baldrian P."/>
            <person name="Stursova M."/>
            <person name="Weitz H."/>
            <person name="Taylor A."/>
            <person name="Grigoriev I.V."/>
            <person name="Nagy L.G."/>
            <person name="Martin F."/>
            <person name="Kauserud H."/>
        </authorList>
    </citation>
    <scope>NUCLEOTIDE SEQUENCE</scope>
    <source>
        <strain evidence="1">CBHHK067</strain>
    </source>
</reference>
<evidence type="ECO:0000313" key="1">
    <source>
        <dbReference type="EMBL" id="KAJ7704119.1"/>
    </source>
</evidence>
<dbReference type="Gene3D" id="3.60.10.10">
    <property type="entry name" value="Endonuclease/exonuclease/phosphatase"/>
    <property type="match status" value="1"/>
</dbReference>
<comment type="caution">
    <text evidence="1">The sequence shown here is derived from an EMBL/GenBank/DDBJ whole genome shotgun (WGS) entry which is preliminary data.</text>
</comment>
<organism evidence="1 2">
    <name type="scientific">Mycena rosella</name>
    <name type="common">Pink bonnet</name>
    <name type="synonym">Agaricus rosellus</name>
    <dbReference type="NCBI Taxonomy" id="1033263"/>
    <lineage>
        <taxon>Eukaryota</taxon>
        <taxon>Fungi</taxon>
        <taxon>Dikarya</taxon>
        <taxon>Basidiomycota</taxon>
        <taxon>Agaricomycotina</taxon>
        <taxon>Agaricomycetes</taxon>
        <taxon>Agaricomycetidae</taxon>
        <taxon>Agaricales</taxon>
        <taxon>Marasmiineae</taxon>
        <taxon>Mycenaceae</taxon>
        <taxon>Mycena</taxon>
    </lineage>
</organism>
<protein>
    <submittedName>
        <fullName evidence="1">Uncharacterized protein</fullName>
    </submittedName>
</protein>
<dbReference type="Proteomes" id="UP001221757">
    <property type="component" value="Unassembled WGS sequence"/>
</dbReference>
<dbReference type="EMBL" id="JARKIE010000011">
    <property type="protein sequence ID" value="KAJ7704119.1"/>
    <property type="molecule type" value="Genomic_DNA"/>
</dbReference>
<dbReference type="SUPFAM" id="SSF56219">
    <property type="entry name" value="DNase I-like"/>
    <property type="match status" value="1"/>
</dbReference>